<reference evidence="10 11" key="1">
    <citation type="journal article" date="2020" name="IScience">
        <title>Genome Sequencing of the Endangered Kingdonia uniflora (Circaeasteraceae, Ranunculales) Reveals Potential Mechanisms of Evolutionary Specialization.</title>
        <authorList>
            <person name="Sun Y."/>
            <person name="Deng T."/>
            <person name="Zhang A."/>
            <person name="Moore M.J."/>
            <person name="Landis J.B."/>
            <person name="Lin N."/>
            <person name="Zhang H."/>
            <person name="Zhang X."/>
            <person name="Huang J."/>
            <person name="Zhang X."/>
            <person name="Sun H."/>
            <person name="Wang H."/>
        </authorList>
    </citation>
    <scope>NUCLEOTIDE SEQUENCE [LARGE SCALE GENOMIC DNA]</scope>
    <source>
        <strain evidence="10">TB1705</strain>
        <tissue evidence="10">Leaf</tissue>
    </source>
</reference>
<dbReference type="GO" id="GO:0016020">
    <property type="term" value="C:membrane"/>
    <property type="evidence" value="ECO:0007669"/>
    <property type="project" value="UniProtKB-SubCell"/>
</dbReference>
<evidence type="ECO:0000256" key="4">
    <source>
        <dbReference type="ARBA" id="ARBA00022989"/>
    </source>
</evidence>
<dbReference type="PANTHER" id="PTHR12812">
    <property type="entry name" value="HEPARAN SULFATE 6-O-SULFOTRANSFERASE 3"/>
    <property type="match status" value="1"/>
</dbReference>
<keyword evidence="9" id="KW-0732">Signal</keyword>
<proteinExistence type="predicted"/>
<protein>
    <recommendedName>
        <fullName evidence="12">Sulfotransferase</fullName>
    </recommendedName>
</protein>
<feature type="signal peptide" evidence="9">
    <location>
        <begin position="1"/>
        <end position="27"/>
    </location>
</feature>
<keyword evidence="2" id="KW-0808">Transferase</keyword>
<organism evidence="10 11">
    <name type="scientific">Kingdonia uniflora</name>
    <dbReference type="NCBI Taxonomy" id="39325"/>
    <lineage>
        <taxon>Eukaryota</taxon>
        <taxon>Viridiplantae</taxon>
        <taxon>Streptophyta</taxon>
        <taxon>Embryophyta</taxon>
        <taxon>Tracheophyta</taxon>
        <taxon>Spermatophyta</taxon>
        <taxon>Magnoliopsida</taxon>
        <taxon>Ranunculales</taxon>
        <taxon>Circaeasteraceae</taxon>
        <taxon>Kingdonia</taxon>
    </lineage>
</organism>
<keyword evidence="4 8" id="KW-1133">Transmembrane helix</keyword>
<dbReference type="OrthoDB" id="406981at2759"/>
<evidence type="ECO:0000256" key="7">
    <source>
        <dbReference type="SAM" id="MobiDB-lite"/>
    </source>
</evidence>
<dbReference type="PANTHER" id="PTHR12812:SF0">
    <property type="entry name" value="HEPARAN-SULFATE 6-O-SULFOTRANSFERASE"/>
    <property type="match status" value="1"/>
</dbReference>
<gene>
    <name evidence="10" type="ORF">GIB67_027630</name>
</gene>
<dbReference type="Gene3D" id="3.40.50.300">
    <property type="entry name" value="P-loop containing nucleotide triphosphate hydrolases"/>
    <property type="match status" value="2"/>
</dbReference>
<feature type="transmembrane region" description="Helical" evidence="8">
    <location>
        <begin position="820"/>
        <end position="841"/>
    </location>
</feature>
<dbReference type="Proteomes" id="UP000541444">
    <property type="component" value="Unassembled WGS sequence"/>
</dbReference>
<feature type="chain" id="PRO_5029754607" description="Sulfotransferase" evidence="9">
    <location>
        <begin position="28"/>
        <end position="850"/>
    </location>
</feature>
<evidence type="ECO:0000313" key="10">
    <source>
        <dbReference type="EMBL" id="KAF6167852.1"/>
    </source>
</evidence>
<dbReference type="InterPro" id="IPR027417">
    <property type="entry name" value="P-loop_NTPase"/>
</dbReference>
<dbReference type="InterPro" id="IPR010635">
    <property type="entry name" value="Heparan_SO4-6-sulfoTrfase"/>
</dbReference>
<keyword evidence="6" id="KW-0325">Glycoprotein</keyword>
<evidence type="ECO:0000256" key="6">
    <source>
        <dbReference type="ARBA" id="ARBA00023180"/>
    </source>
</evidence>
<keyword evidence="3 8" id="KW-0812">Transmembrane</keyword>
<evidence type="ECO:0000313" key="11">
    <source>
        <dbReference type="Proteomes" id="UP000541444"/>
    </source>
</evidence>
<name>A0A7J7NLL0_9MAGN</name>
<keyword evidence="11" id="KW-1185">Reference proteome</keyword>
<comment type="subcellular location">
    <subcellularLocation>
        <location evidence="1">Membrane</location>
        <topology evidence="1">Single-pass membrane protein</topology>
    </subcellularLocation>
</comment>
<evidence type="ECO:0000256" key="1">
    <source>
        <dbReference type="ARBA" id="ARBA00004167"/>
    </source>
</evidence>
<sequence>MAIVQNLAFLVLLALAWVSISINAVSSEDDLMKCGSTVRMWAASSLEVQDKDKHTLQDLLFFLHIPRTAGRTYFHWQVPSKLSTNIISPAITHGFFFCNSFLRKLYAGYLECPRSYDKFRFDPSKSDCRLMVTHDDYSVMSRLPQERTSVVTIQRNPVDRVFSTYEFSVEVAARFLVHPNLTSATEMMKRILPKNSGVSTLNIWPWKFLVPWMREDLFARRDARKHGVFEDESSDLYNMANFVMPLHEFVNDPIAHDIIHNGATFQCNLIKCCTVHVVHASRTGCFRRLSKKAQRNTKTGSVPPIRKSKLEAKEEVSGKQNVLGCPGMGEKGLRAGQQNVTLDSENMVAGLTNNSLSKYSSEVRRCVRKHPSLGKFVLKVAKKRLDNMLYVGITENHKESATMFANMVGAQVLSQLQALNSSFKKSVEKPTGIQKKSLGRKGESHAGHKRHWMWHANRQRQGHTTLAVSACWHGEYQFKSHCLVVFHRQRRIRPTSPVTQTIGTYPPAYAVMVTTEVKPTECPSRRAVVIGDPEGILIRSQREERILLGTSPLVKPVGEADALLENNPSLDQVKPPNLGPLFQNLSLVYTYRPDVRIVITTTMACVGLTKITVTLSRDNARRTKFCNLIISVIDGDKLRLFDVSLEEVINLPFVDLFWDEFEDRPRQNFNQYFGHLDEVKSVSTSFPDTEHDNNHLQNSTSNQMTNDFSPTGNVGTRNGTMTVGNLMEDYEVCISSLRKTQTRRRASSLKRISSANFSKEARLQVSKMVIQKIRSLNSLDLELYKHAQDIFVQQRKHLTERLVEAERQKVILDNSYEVTLWNVVFVVSVMLLLLILAFLLVNRSSSKLKV</sequence>
<comment type="caution">
    <text evidence="10">The sequence shown here is derived from an EMBL/GenBank/DDBJ whole genome shotgun (WGS) entry which is preliminary data.</text>
</comment>
<evidence type="ECO:0000256" key="8">
    <source>
        <dbReference type="SAM" id="Phobius"/>
    </source>
</evidence>
<evidence type="ECO:0008006" key="12">
    <source>
        <dbReference type="Google" id="ProtNLM"/>
    </source>
</evidence>
<evidence type="ECO:0000256" key="2">
    <source>
        <dbReference type="ARBA" id="ARBA00022679"/>
    </source>
</evidence>
<dbReference type="EMBL" id="JACGCM010000715">
    <property type="protein sequence ID" value="KAF6167852.1"/>
    <property type="molecule type" value="Genomic_DNA"/>
</dbReference>
<dbReference type="AlphaFoldDB" id="A0A7J7NLL0"/>
<dbReference type="GO" id="GO:0017095">
    <property type="term" value="F:heparan sulfate 6-sulfotransferase activity"/>
    <property type="evidence" value="ECO:0007669"/>
    <property type="project" value="TreeGrafter"/>
</dbReference>
<keyword evidence="5 8" id="KW-0472">Membrane</keyword>
<evidence type="ECO:0000256" key="3">
    <source>
        <dbReference type="ARBA" id="ARBA00022692"/>
    </source>
</evidence>
<feature type="region of interest" description="Disordered" evidence="7">
    <location>
        <begin position="695"/>
        <end position="718"/>
    </location>
</feature>
<accession>A0A7J7NLL0</accession>
<evidence type="ECO:0000256" key="9">
    <source>
        <dbReference type="SAM" id="SignalP"/>
    </source>
</evidence>
<evidence type="ECO:0000256" key="5">
    <source>
        <dbReference type="ARBA" id="ARBA00023136"/>
    </source>
</evidence>